<feature type="domain" description="Aminoacyl-tRNA synthetase class I anticodon-binding" evidence="9">
    <location>
        <begin position="320"/>
        <end position="464"/>
    </location>
</feature>
<dbReference type="Gene3D" id="3.40.50.620">
    <property type="entry name" value="HUPs"/>
    <property type="match status" value="1"/>
</dbReference>
<comment type="subcellular location">
    <subcellularLocation>
        <location evidence="7">Cytoplasm</location>
    </subcellularLocation>
</comment>
<comment type="similarity">
    <text evidence="1 7">Belongs to the class-I aminoacyl-tRNA synthetase family. Glutamate--tRNA ligase type 1 subfamily.</text>
</comment>
<feature type="binding site" evidence="7">
    <location>
        <position position="240"/>
    </location>
    <ligand>
        <name>ATP</name>
        <dbReference type="ChEBI" id="CHEBI:30616"/>
    </ligand>
</feature>
<keyword evidence="3 7" id="KW-0547">Nucleotide-binding</keyword>
<dbReference type="PANTHER" id="PTHR43311">
    <property type="entry name" value="GLUTAMATE--TRNA LIGASE"/>
    <property type="match status" value="1"/>
</dbReference>
<dbReference type="EMBL" id="BNEK01000003">
    <property type="protein sequence ID" value="GHJ27389.1"/>
    <property type="molecule type" value="Genomic_DNA"/>
</dbReference>
<dbReference type="Gene3D" id="1.10.10.350">
    <property type="match status" value="1"/>
</dbReference>
<organism evidence="10 11">
    <name type="scientific">Streptomyces hygroscopicus</name>
    <dbReference type="NCBI Taxonomy" id="1912"/>
    <lineage>
        <taxon>Bacteria</taxon>
        <taxon>Bacillati</taxon>
        <taxon>Actinomycetota</taxon>
        <taxon>Actinomycetes</taxon>
        <taxon>Kitasatosporales</taxon>
        <taxon>Streptomycetaceae</taxon>
        <taxon>Streptomyces</taxon>
        <taxon>Streptomyces violaceusniger group</taxon>
    </lineage>
</organism>
<feature type="domain" description="Glutamyl/glutaminyl-tRNA synthetase class Ib catalytic" evidence="8">
    <location>
        <begin position="6"/>
        <end position="305"/>
    </location>
</feature>
<dbReference type="InterPro" id="IPR020751">
    <property type="entry name" value="aa-tRNA-synth_I_codon-bd_sub2"/>
</dbReference>
<dbReference type="InterPro" id="IPR033910">
    <property type="entry name" value="GluRS_core"/>
</dbReference>
<keyword evidence="2 7" id="KW-0436">Ligase</keyword>
<feature type="binding site" evidence="7">
    <location>
        <position position="107"/>
    </location>
    <ligand>
        <name>Zn(2+)</name>
        <dbReference type="ChEBI" id="CHEBI:29105"/>
    </ligand>
</feature>
<evidence type="ECO:0000256" key="6">
    <source>
        <dbReference type="ARBA" id="ARBA00023146"/>
    </source>
</evidence>
<dbReference type="SUPFAM" id="SSF48163">
    <property type="entry name" value="An anticodon-binding domain of class I aminoacyl-tRNA synthetases"/>
    <property type="match status" value="1"/>
</dbReference>
<evidence type="ECO:0000256" key="4">
    <source>
        <dbReference type="ARBA" id="ARBA00022840"/>
    </source>
</evidence>
<name>A0ABQ3TVM5_STRHY</name>
<evidence type="ECO:0000256" key="3">
    <source>
        <dbReference type="ARBA" id="ARBA00022741"/>
    </source>
</evidence>
<feature type="binding site" evidence="7">
    <location>
        <position position="129"/>
    </location>
    <ligand>
        <name>Zn(2+)</name>
        <dbReference type="ChEBI" id="CHEBI:29105"/>
    </ligand>
</feature>
<feature type="binding site" evidence="7">
    <location>
        <position position="105"/>
    </location>
    <ligand>
        <name>Zn(2+)</name>
        <dbReference type="ChEBI" id="CHEBI:29105"/>
    </ligand>
</feature>
<dbReference type="InterPro" id="IPR008925">
    <property type="entry name" value="aa_tRNA-synth_I_cd-bd_sf"/>
</dbReference>
<evidence type="ECO:0000256" key="1">
    <source>
        <dbReference type="ARBA" id="ARBA00007894"/>
    </source>
</evidence>
<keyword evidence="7" id="KW-0862">Zinc</keyword>
<dbReference type="InterPro" id="IPR001412">
    <property type="entry name" value="aa-tRNA-synth_I_CS"/>
</dbReference>
<dbReference type="SUPFAM" id="SSF52374">
    <property type="entry name" value="Nucleotidylyl transferase"/>
    <property type="match status" value="1"/>
</dbReference>
<gene>
    <name evidence="10" type="primary">gltX_1</name>
    <name evidence="7" type="synonym">gltX</name>
    <name evidence="10" type="ORF">TPA0910_18220</name>
</gene>
<evidence type="ECO:0000313" key="11">
    <source>
        <dbReference type="Proteomes" id="UP001054854"/>
    </source>
</evidence>
<comment type="catalytic activity">
    <reaction evidence="7">
        <text>tRNA(Glu) + L-glutamate + ATP = L-glutamyl-tRNA(Glu) + AMP + diphosphate</text>
        <dbReference type="Rhea" id="RHEA:23540"/>
        <dbReference type="Rhea" id="RHEA-COMP:9663"/>
        <dbReference type="Rhea" id="RHEA-COMP:9680"/>
        <dbReference type="ChEBI" id="CHEBI:29985"/>
        <dbReference type="ChEBI" id="CHEBI:30616"/>
        <dbReference type="ChEBI" id="CHEBI:33019"/>
        <dbReference type="ChEBI" id="CHEBI:78442"/>
        <dbReference type="ChEBI" id="CHEBI:78520"/>
        <dbReference type="ChEBI" id="CHEBI:456215"/>
        <dbReference type="EC" id="6.1.1.17"/>
    </reaction>
</comment>
<dbReference type="InterPro" id="IPR014729">
    <property type="entry name" value="Rossmann-like_a/b/a_fold"/>
</dbReference>
<evidence type="ECO:0000256" key="2">
    <source>
        <dbReference type="ARBA" id="ARBA00022598"/>
    </source>
</evidence>
<dbReference type="HAMAP" id="MF_00022">
    <property type="entry name" value="Glu_tRNA_synth_type1"/>
    <property type="match status" value="1"/>
</dbReference>
<keyword evidence="5 7" id="KW-0648">Protein biosynthesis</keyword>
<comment type="cofactor">
    <cofactor evidence="7">
        <name>Zn(2+)</name>
        <dbReference type="ChEBI" id="CHEBI:29105"/>
    </cofactor>
    <text evidence="7">Binds 1 zinc ion per subunit.</text>
</comment>
<dbReference type="Pfam" id="PF00749">
    <property type="entry name" value="tRNA-synt_1c"/>
    <property type="match status" value="1"/>
</dbReference>
<feature type="binding site" evidence="7">
    <location>
        <position position="127"/>
    </location>
    <ligand>
        <name>Zn(2+)</name>
        <dbReference type="ChEBI" id="CHEBI:29105"/>
    </ligand>
</feature>
<dbReference type="PRINTS" id="PR00987">
    <property type="entry name" value="TRNASYNTHGLU"/>
</dbReference>
<sequence>MSDAPVRVRFAPSPTGMFHVGGARSALYNWAVARQSGGRFVLRIEDTDAARNQPEWVEGIISALAAIGINESDPAFEGPYFQSQNADRHREAAEQLYAAGKAYYCDCTREQLKERTGSEHLGYDGFCRDRGLVYEAGRALRFRTPDEGETVVVDLVRGKPAFPNSAIEDFVIARGDGSAVFLIANVVDDLDEGITQVIRGEEHLSNTPKQQLLWETLGAKAPVWAHLPVIVNEKRQKLSKRRDKVALEDYLAEGYLPEAMTNYLMLLGWGPGEDREIRPYEELERLFRVEDVGTSPAFFDVKKLSAFNGEYIRGLASEAFVAACAPWLKAPYAPWAEGAYDQAVFEAVAPLAQTRLSVLSEITKYVDFLFLDEPVDDEASWNKAMKPGAAELLRDARAELAATAWEAESLKAALEAVATRHGLKLGKAQAPVRVAVMGRTVGLPLFESLEVLGRERVLARLDAAQERLIT</sequence>
<keyword evidence="6 7" id="KW-0030">Aminoacyl-tRNA synthetase</keyword>
<dbReference type="PROSITE" id="PS00178">
    <property type="entry name" value="AA_TRNA_LIGASE_I"/>
    <property type="match status" value="1"/>
</dbReference>
<dbReference type="InterPro" id="IPR004527">
    <property type="entry name" value="Glu-tRNA-ligase_bac/mito"/>
</dbReference>
<evidence type="ECO:0000313" key="10">
    <source>
        <dbReference type="EMBL" id="GHJ27389.1"/>
    </source>
</evidence>
<dbReference type="NCBIfam" id="TIGR00464">
    <property type="entry name" value="gltX_bact"/>
    <property type="match status" value="1"/>
</dbReference>
<dbReference type="InterPro" id="IPR020058">
    <property type="entry name" value="Glu/Gln-tRNA-synth_Ib_cat-dom"/>
</dbReference>
<proteinExistence type="inferred from homology"/>
<evidence type="ECO:0000256" key="5">
    <source>
        <dbReference type="ARBA" id="ARBA00022917"/>
    </source>
</evidence>
<keyword evidence="4 7" id="KW-0067">ATP-binding</keyword>
<evidence type="ECO:0000256" key="7">
    <source>
        <dbReference type="HAMAP-Rule" id="MF_00022"/>
    </source>
</evidence>
<keyword evidence="11" id="KW-1185">Reference proteome</keyword>
<keyword evidence="7" id="KW-0479">Metal-binding</keyword>
<dbReference type="Pfam" id="PF19269">
    <property type="entry name" value="Anticodon_2"/>
    <property type="match status" value="1"/>
</dbReference>
<feature type="short sequence motif" description="'KMSKS' region" evidence="7">
    <location>
        <begin position="237"/>
        <end position="241"/>
    </location>
</feature>
<accession>A0ABQ3TVM5</accession>
<feature type="short sequence motif" description="'HIGH' region" evidence="7">
    <location>
        <begin position="12"/>
        <end position="22"/>
    </location>
</feature>
<dbReference type="InterPro" id="IPR000924">
    <property type="entry name" value="Glu/Gln-tRNA-synth"/>
</dbReference>
<comment type="function">
    <text evidence="7">Catalyzes the attachment of glutamate to tRNA(Glu) in a two-step reaction: glutamate is first activated by ATP to form Glu-AMP and then transferred to the acceptor end of tRNA(Glu).</text>
</comment>
<reference evidence="10" key="1">
    <citation type="submission" date="2024-05" db="EMBL/GenBank/DDBJ databases">
        <title>Whole genome shotgun sequence of Streptomyces hygroscopicus NBRC 113678.</title>
        <authorList>
            <person name="Komaki H."/>
            <person name="Tamura T."/>
        </authorList>
    </citation>
    <scope>NUCLEOTIDE SEQUENCE</scope>
    <source>
        <strain evidence="10">N11-34</strain>
    </source>
</reference>
<evidence type="ECO:0000259" key="8">
    <source>
        <dbReference type="Pfam" id="PF00749"/>
    </source>
</evidence>
<dbReference type="CDD" id="cd00808">
    <property type="entry name" value="GluRS_core"/>
    <property type="match status" value="1"/>
</dbReference>
<comment type="caution">
    <text evidence="10">The sequence shown here is derived from an EMBL/GenBank/DDBJ whole genome shotgun (WGS) entry which is preliminary data.</text>
</comment>
<dbReference type="PANTHER" id="PTHR43311:SF2">
    <property type="entry name" value="GLUTAMATE--TRNA LIGASE, MITOCHONDRIAL-RELATED"/>
    <property type="match status" value="1"/>
</dbReference>
<dbReference type="GO" id="GO:0016874">
    <property type="term" value="F:ligase activity"/>
    <property type="evidence" value="ECO:0007669"/>
    <property type="project" value="UniProtKB-KW"/>
</dbReference>
<keyword evidence="7" id="KW-0963">Cytoplasm</keyword>
<dbReference type="InterPro" id="IPR045462">
    <property type="entry name" value="aa-tRNA-synth_I_cd-bd"/>
</dbReference>
<dbReference type="InterPro" id="IPR049940">
    <property type="entry name" value="GluQ/Sye"/>
</dbReference>
<dbReference type="Proteomes" id="UP001054854">
    <property type="component" value="Unassembled WGS sequence"/>
</dbReference>
<evidence type="ECO:0000259" key="9">
    <source>
        <dbReference type="Pfam" id="PF19269"/>
    </source>
</evidence>
<protein>
    <recommendedName>
        <fullName evidence="7">Glutamate--tRNA ligase</fullName>
        <ecNumber evidence="7">6.1.1.17</ecNumber>
    </recommendedName>
    <alternativeName>
        <fullName evidence="7">Glutamyl-tRNA synthetase</fullName>
        <shortName evidence="7">GluRS</shortName>
    </alternativeName>
</protein>
<dbReference type="EC" id="6.1.1.17" evidence="7"/>
<comment type="subunit">
    <text evidence="7">Monomer.</text>
</comment>